<organism evidence="15 16">
    <name type="scientific">Insolitispirillum peregrinum</name>
    <dbReference type="NCBI Taxonomy" id="80876"/>
    <lineage>
        <taxon>Bacteria</taxon>
        <taxon>Pseudomonadati</taxon>
        <taxon>Pseudomonadota</taxon>
        <taxon>Alphaproteobacteria</taxon>
        <taxon>Rhodospirillales</taxon>
        <taxon>Novispirillaceae</taxon>
        <taxon>Insolitispirillum</taxon>
    </lineage>
</organism>
<dbReference type="GO" id="GO:0032025">
    <property type="term" value="P:response to cobalt ion"/>
    <property type="evidence" value="ECO:0007669"/>
    <property type="project" value="TreeGrafter"/>
</dbReference>
<evidence type="ECO:0000256" key="12">
    <source>
        <dbReference type="ARBA" id="ARBA00023285"/>
    </source>
</evidence>
<evidence type="ECO:0000256" key="14">
    <source>
        <dbReference type="SAM" id="MobiDB-lite"/>
    </source>
</evidence>
<evidence type="ECO:0000256" key="13">
    <source>
        <dbReference type="RuleBase" id="RU362101"/>
    </source>
</evidence>
<evidence type="ECO:0000256" key="4">
    <source>
        <dbReference type="ARBA" id="ARBA00022448"/>
    </source>
</evidence>
<name>A0A1N7NHG0_9PROT</name>
<proteinExistence type="inferred from homology"/>
<evidence type="ECO:0000256" key="7">
    <source>
        <dbReference type="ARBA" id="ARBA00022692"/>
    </source>
</evidence>
<evidence type="ECO:0000256" key="6">
    <source>
        <dbReference type="ARBA" id="ARBA00022596"/>
    </source>
</evidence>
<feature type="region of interest" description="Disordered" evidence="14">
    <location>
        <begin position="170"/>
        <end position="199"/>
    </location>
</feature>
<keyword evidence="16" id="KW-1185">Reference proteome</keyword>
<evidence type="ECO:0000256" key="8">
    <source>
        <dbReference type="ARBA" id="ARBA00022989"/>
    </source>
</evidence>
<dbReference type="InterPro" id="IPR011541">
    <property type="entry name" value="Ni/Co_transpt_high_affinity"/>
</dbReference>
<comment type="similarity">
    <text evidence="13">Belongs to the NiCoT transporter (TC 2.A.52) family.</text>
</comment>
<evidence type="ECO:0000256" key="1">
    <source>
        <dbReference type="ARBA" id="ARBA00002510"/>
    </source>
</evidence>
<keyword evidence="6" id="KW-0533">Nickel</keyword>
<dbReference type="RefSeq" id="WP_076401058.1">
    <property type="nucleotide sequence ID" value="NZ_FTOA01000005.1"/>
</dbReference>
<keyword evidence="7 13" id="KW-0812">Transmembrane</keyword>
<protein>
    <recommendedName>
        <fullName evidence="13">Nickel/cobalt efflux system</fullName>
    </recommendedName>
</protein>
<evidence type="ECO:0000256" key="11">
    <source>
        <dbReference type="ARBA" id="ARBA00023136"/>
    </source>
</evidence>
<dbReference type="PANTHER" id="PTHR40659:SF1">
    <property type="entry name" value="NICKEL_COBALT EFFLUX SYSTEM RCNA"/>
    <property type="match status" value="1"/>
</dbReference>
<dbReference type="GO" id="GO:0015099">
    <property type="term" value="F:nickel cation transmembrane transporter activity"/>
    <property type="evidence" value="ECO:0007669"/>
    <property type="project" value="UniProtKB-UniRule"/>
</dbReference>
<accession>A0A1N7NHG0</accession>
<feature type="transmembrane region" description="Helical" evidence="13">
    <location>
        <begin position="141"/>
        <end position="161"/>
    </location>
</feature>
<feature type="transmembrane region" description="Helical" evidence="13">
    <location>
        <begin position="52"/>
        <end position="71"/>
    </location>
</feature>
<dbReference type="OrthoDB" id="9812956at2"/>
<keyword evidence="3" id="KW-0171">Cobalt transport</keyword>
<dbReference type="Pfam" id="PF03824">
    <property type="entry name" value="NicO"/>
    <property type="match status" value="1"/>
</dbReference>
<keyword evidence="8 13" id="KW-1133">Transmembrane helix</keyword>
<dbReference type="PANTHER" id="PTHR40659">
    <property type="entry name" value="NICKEL/COBALT EFFLUX SYSTEM RCNA"/>
    <property type="match status" value="1"/>
</dbReference>
<comment type="function">
    <text evidence="1">Efflux system for nickel and cobalt.</text>
</comment>
<gene>
    <name evidence="15" type="ORF">SAMN05421779_105125</name>
</gene>
<dbReference type="Gene3D" id="3.40.50.1980">
    <property type="entry name" value="Nitrogenase molybdenum iron protein domain"/>
    <property type="match status" value="1"/>
</dbReference>
<keyword evidence="5" id="KW-1003">Cell membrane</keyword>
<evidence type="ECO:0000256" key="10">
    <source>
        <dbReference type="ARBA" id="ARBA00023112"/>
    </source>
</evidence>
<keyword evidence="10" id="KW-0921">Nickel transport</keyword>
<dbReference type="Proteomes" id="UP000185678">
    <property type="component" value="Unassembled WGS sequence"/>
</dbReference>
<feature type="transmembrane region" description="Helical" evidence="13">
    <location>
        <begin position="98"/>
        <end position="121"/>
    </location>
</feature>
<dbReference type="AlphaFoldDB" id="A0A1N7NHG0"/>
<comment type="subcellular location">
    <subcellularLocation>
        <location evidence="2 13">Cell membrane</location>
        <topology evidence="2 13">Multi-pass membrane protein</topology>
    </subcellularLocation>
</comment>
<dbReference type="InterPro" id="IPR051224">
    <property type="entry name" value="NiCoT_RcnA"/>
</dbReference>
<dbReference type="GO" id="GO:0010045">
    <property type="term" value="P:response to nickel cation"/>
    <property type="evidence" value="ECO:0007669"/>
    <property type="project" value="TreeGrafter"/>
</dbReference>
<reference evidence="15 16" key="1">
    <citation type="submission" date="2017-01" db="EMBL/GenBank/DDBJ databases">
        <authorList>
            <person name="Mah S.A."/>
            <person name="Swanson W.J."/>
            <person name="Moy G.W."/>
            <person name="Vacquier V.D."/>
        </authorList>
    </citation>
    <scope>NUCLEOTIDE SEQUENCE [LARGE SCALE GENOMIC DNA]</scope>
    <source>
        <strain evidence="15 16">DSM 11589</strain>
    </source>
</reference>
<dbReference type="STRING" id="80876.SAMN05421779_105125"/>
<evidence type="ECO:0000256" key="3">
    <source>
        <dbReference type="ARBA" id="ARBA00022426"/>
    </source>
</evidence>
<keyword evidence="11 13" id="KW-0472">Membrane</keyword>
<evidence type="ECO:0000313" key="15">
    <source>
        <dbReference type="EMBL" id="SIS97784.1"/>
    </source>
</evidence>
<sequence length="327" mass="34901">MTVRLVLACATAIALATLAGLIFGPGLAHWVVEQQQYFHHILTAALYTLRDQHSWAASLTLIAISFGYGVFHALGPGHGKAVLSAYAATQESRWRRMVVLAAISALTQAVVAIALVSLAAWVMAQGMRWAMQAADRWLEPVSFAAVAVVGLIMAWRSILIWRRQAGPMASPHHHHDHDHHHHGHEHHHHDHQHSEDCGCGHQHLPDARALTASWQQGILMAVTVGLRPCTGSLLVLALAYGLGLWSTGIAAAFAMAVGTGLTVAGLTTLAHGSRRLVVRLIGSESPEATRRQAALMLVAGVVGGLGVTAFGLLLLSATLSQPVHPLF</sequence>
<dbReference type="GO" id="GO:0046583">
    <property type="term" value="F:monoatomic cation efflux transmembrane transporter activity"/>
    <property type="evidence" value="ECO:0007669"/>
    <property type="project" value="TreeGrafter"/>
</dbReference>
<evidence type="ECO:0000256" key="9">
    <source>
        <dbReference type="ARBA" id="ARBA00023065"/>
    </source>
</evidence>
<keyword evidence="4 13" id="KW-0813">Transport</keyword>
<feature type="transmembrane region" description="Helical" evidence="13">
    <location>
        <begin position="218"/>
        <end position="242"/>
    </location>
</feature>
<dbReference type="GO" id="GO:0006824">
    <property type="term" value="P:cobalt ion transport"/>
    <property type="evidence" value="ECO:0007669"/>
    <property type="project" value="UniProtKB-KW"/>
</dbReference>
<feature type="transmembrane region" description="Helical" evidence="13">
    <location>
        <begin position="248"/>
        <end position="272"/>
    </location>
</feature>
<keyword evidence="9" id="KW-0406">Ion transport</keyword>
<dbReference type="GO" id="GO:0005886">
    <property type="term" value="C:plasma membrane"/>
    <property type="evidence" value="ECO:0007669"/>
    <property type="project" value="UniProtKB-SubCell"/>
</dbReference>
<evidence type="ECO:0000256" key="2">
    <source>
        <dbReference type="ARBA" id="ARBA00004651"/>
    </source>
</evidence>
<feature type="transmembrane region" description="Helical" evidence="13">
    <location>
        <begin position="293"/>
        <end position="317"/>
    </location>
</feature>
<evidence type="ECO:0000313" key="16">
    <source>
        <dbReference type="Proteomes" id="UP000185678"/>
    </source>
</evidence>
<evidence type="ECO:0000256" key="5">
    <source>
        <dbReference type="ARBA" id="ARBA00022475"/>
    </source>
</evidence>
<feature type="compositionally biased region" description="Basic residues" evidence="14">
    <location>
        <begin position="171"/>
        <end position="191"/>
    </location>
</feature>
<dbReference type="EMBL" id="FTOA01000005">
    <property type="protein sequence ID" value="SIS97784.1"/>
    <property type="molecule type" value="Genomic_DNA"/>
</dbReference>
<keyword evidence="12" id="KW-0170">Cobalt</keyword>